<dbReference type="SUPFAM" id="SSF52151">
    <property type="entry name" value="FabD/lysophospholipase-like"/>
    <property type="match status" value="1"/>
</dbReference>
<dbReference type="InterPro" id="IPR016035">
    <property type="entry name" value="Acyl_Trfase/lysoPLipase"/>
</dbReference>
<evidence type="ECO:0000256" key="2">
    <source>
        <dbReference type="ARBA" id="ARBA00022679"/>
    </source>
</evidence>
<dbReference type="EC" id="2.3.1.39" evidence="1"/>
<keyword evidence="3 6" id="KW-0012">Acyltransferase</keyword>
<evidence type="ECO:0000256" key="4">
    <source>
        <dbReference type="ARBA" id="ARBA00048462"/>
    </source>
</evidence>
<evidence type="ECO:0000256" key="1">
    <source>
        <dbReference type="ARBA" id="ARBA00013258"/>
    </source>
</evidence>
<evidence type="ECO:0000256" key="3">
    <source>
        <dbReference type="ARBA" id="ARBA00023315"/>
    </source>
</evidence>
<dbReference type="InterPro" id="IPR014043">
    <property type="entry name" value="Acyl_transferase_dom"/>
</dbReference>
<reference evidence="6" key="1">
    <citation type="journal article" date="2013" name="ChemBioChem">
        <title>A unique amino transfer mechanism for constructing the ?-amino fatty acid starter unit in the biosynthesis of the macrolactam antibiotic cremimycin.</title>
        <authorList>
            <person name="Amagai K."/>
            <person name="Takaku R."/>
            <person name="Kudo F."/>
            <person name="Eguchi T."/>
        </authorList>
    </citation>
    <scope>NUCLEOTIDE SEQUENCE</scope>
    <source>
        <strain evidence="6">MJ635-86F5</strain>
    </source>
</reference>
<dbReference type="PANTHER" id="PTHR42681:SF1">
    <property type="entry name" value="MALONYL-COA-ACYL CARRIER PROTEIN TRANSACYLASE, MITOCHONDRIAL"/>
    <property type="match status" value="1"/>
</dbReference>
<dbReference type="AlphaFoldDB" id="X5IYZ3"/>
<proteinExistence type="predicted"/>
<dbReference type="InterPro" id="IPR049416">
    <property type="entry name" value="VinK-like_small"/>
</dbReference>
<dbReference type="Gene3D" id="3.30.70.250">
    <property type="entry name" value="Malonyl-CoA ACP transacylase, ACP-binding"/>
    <property type="match status" value="1"/>
</dbReference>
<organism evidence="6">
    <name type="scientific">Streptomyces sp. MJ635-86F5</name>
    <dbReference type="NCBI Taxonomy" id="1321967"/>
    <lineage>
        <taxon>Bacteria</taxon>
        <taxon>Bacillati</taxon>
        <taxon>Actinomycetota</taxon>
        <taxon>Actinomycetes</taxon>
        <taxon>Kitasatosporales</taxon>
        <taxon>Streptomycetaceae</taxon>
        <taxon>Streptomyces</taxon>
    </lineage>
</organism>
<dbReference type="InterPro" id="IPR001227">
    <property type="entry name" value="Ac_transferase_dom_sf"/>
</dbReference>
<dbReference type="InterPro" id="IPR050858">
    <property type="entry name" value="Mal-CoA-ACP_Trans/PKS_FabD"/>
</dbReference>
<comment type="catalytic activity">
    <reaction evidence="4">
        <text>holo-[ACP] + malonyl-CoA = malonyl-[ACP] + CoA</text>
        <dbReference type="Rhea" id="RHEA:41792"/>
        <dbReference type="Rhea" id="RHEA-COMP:9623"/>
        <dbReference type="Rhea" id="RHEA-COMP:9685"/>
        <dbReference type="ChEBI" id="CHEBI:57287"/>
        <dbReference type="ChEBI" id="CHEBI:57384"/>
        <dbReference type="ChEBI" id="CHEBI:64479"/>
        <dbReference type="ChEBI" id="CHEBI:78449"/>
        <dbReference type="EC" id="2.3.1.39"/>
    </reaction>
</comment>
<gene>
    <name evidence="6" type="primary">cmiS5</name>
</gene>
<evidence type="ECO:0000313" key="6">
    <source>
        <dbReference type="EMBL" id="BAO66532.1"/>
    </source>
</evidence>
<name>X5IYZ3_9ACTN</name>
<dbReference type="GO" id="GO:0006633">
    <property type="term" value="P:fatty acid biosynthetic process"/>
    <property type="evidence" value="ECO:0007669"/>
    <property type="project" value="TreeGrafter"/>
</dbReference>
<evidence type="ECO:0000259" key="5">
    <source>
        <dbReference type="SMART" id="SM00827"/>
    </source>
</evidence>
<dbReference type="Pfam" id="PF21124">
    <property type="entry name" value="VinK_C"/>
    <property type="match status" value="1"/>
</dbReference>
<protein>
    <recommendedName>
        <fullName evidence="1">[acyl-carrier-protein] S-malonyltransferase</fullName>
        <ecNumber evidence="1">2.3.1.39</ecNumber>
    </recommendedName>
</protein>
<dbReference type="PANTHER" id="PTHR42681">
    <property type="entry name" value="MALONYL-COA-ACYL CARRIER PROTEIN TRANSACYLASE, MITOCHONDRIAL"/>
    <property type="match status" value="1"/>
</dbReference>
<dbReference type="GO" id="GO:0004314">
    <property type="term" value="F:[acyl-carrier-protein] S-malonyltransferase activity"/>
    <property type="evidence" value="ECO:0007669"/>
    <property type="project" value="UniProtKB-EC"/>
</dbReference>
<accession>X5IYZ3</accession>
<feature type="domain" description="Malonyl-CoA:ACP transacylase (MAT)" evidence="5">
    <location>
        <begin position="14"/>
        <end position="273"/>
    </location>
</feature>
<sequence length="317" mass="34406">MAMEIDPRTGTAVLFPGIGPSSFPDAAKFLLIDAPARELLAHADDVLGYSLLDAYRTSEEEYGDAARVAFLVTCLALAGWAEKEYGIRPEICAGASFGGTPAAVRAGALSFPDAVRLTAQWGRCIREYFEREHRDVVTQSVARTSPEKIRAVLAELAEKGEWAEVACRVDDDFFMVSVRERNVEGLQHRLRAEGSLPLYVMRPPMHSPAFAPLRERVESDVFGGVAFTDPAIPVVSDHDGTVLTTGDGIRTLLLDATVRQVHWPEVVATLRRLGVGKAVVAGQDALWGRVGCVTGNFEVVPVKPTTALRPRRRAAVA</sequence>
<dbReference type="SMART" id="SM00827">
    <property type="entry name" value="PKS_AT"/>
    <property type="match status" value="1"/>
</dbReference>
<dbReference type="EMBL" id="AB818354">
    <property type="protein sequence ID" value="BAO66532.1"/>
    <property type="molecule type" value="Genomic_DNA"/>
</dbReference>
<dbReference type="Gene3D" id="3.40.366.10">
    <property type="entry name" value="Malonyl-Coenzyme A Acyl Carrier Protein, domain 2"/>
    <property type="match status" value="1"/>
</dbReference>
<keyword evidence="2 6" id="KW-0808">Transferase</keyword>